<protein>
    <submittedName>
        <fullName evidence="1">Uncharacterized protein</fullName>
    </submittedName>
</protein>
<proteinExistence type="predicted"/>
<reference evidence="1" key="1">
    <citation type="journal article" date="2021" name="Proc. Natl. Acad. Sci. U.S.A.">
        <title>A Catalog of Tens of Thousands of Viruses from Human Metagenomes Reveals Hidden Associations with Chronic Diseases.</title>
        <authorList>
            <person name="Tisza M.J."/>
            <person name="Buck C.B."/>
        </authorList>
    </citation>
    <scope>NUCLEOTIDE SEQUENCE</scope>
    <source>
        <strain evidence="1">CtABi4</strain>
    </source>
</reference>
<sequence length="48" mass="5674">MEENKSRNAIIDGPIELQIKCMEEFLSTLTDEEKERSMSSEFDYLEED</sequence>
<name>A0A8S5LFA4_9CAUD</name>
<accession>A0A8S5LFA4</accession>
<dbReference type="EMBL" id="BK014705">
    <property type="protein sequence ID" value="DAD68630.1"/>
    <property type="molecule type" value="Genomic_DNA"/>
</dbReference>
<evidence type="ECO:0000313" key="1">
    <source>
        <dbReference type="EMBL" id="DAD68630.1"/>
    </source>
</evidence>
<organism evidence="1">
    <name type="scientific">Siphoviridae sp. ctABi4</name>
    <dbReference type="NCBI Taxonomy" id="2823566"/>
    <lineage>
        <taxon>Viruses</taxon>
        <taxon>Duplodnaviria</taxon>
        <taxon>Heunggongvirae</taxon>
        <taxon>Uroviricota</taxon>
        <taxon>Caudoviricetes</taxon>
    </lineage>
</organism>